<gene>
    <name evidence="1" type="ORF">J9259_02450</name>
</gene>
<dbReference type="GO" id="GO:0016811">
    <property type="term" value="F:hydrolase activity, acting on carbon-nitrogen (but not peptide) bonds, in linear amides"/>
    <property type="evidence" value="ECO:0007669"/>
    <property type="project" value="InterPro"/>
</dbReference>
<protein>
    <submittedName>
        <fullName evidence="1">Acetamidase/formamidase family protein</fullName>
    </submittedName>
</protein>
<comment type="caution">
    <text evidence="1">The sequence shown here is derived from an EMBL/GenBank/DDBJ whole genome shotgun (WGS) entry which is preliminary data.</text>
</comment>
<dbReference type="InterPro" id="IPR004304">
    <property type="entry name" value="FmdA_AmdA"/>
</dbReference>
<dbReference type="Gene3D" id="2.60.120.580">
    <property type="entry name" value="Acetamidase/Formamidase-like domains"/>
    <property type="match status" value="2"/>
</dbReference>
<dbReference type="Gene3D" id="3.10.28.20">
    <property type="entry name" value="Acetamidase/Formamidase-like domains"/>
    <property type="match status" value="1"/>
</dbReference>
<organism evidence="1 2">
    <name type="scientific">Candidatus Sysuiplasma superficiale</name>
    <dbReference type="NCBI Taxonomy" id="2823368"/>
    <lineage>
        <taxon>Archaea</taxon>
        <taxon>Methanobacteriati</taxon>
        <taxon>Thermoplasmatota</taxon>
        <taxon>Thermoplasmata</taxon>
        <taxon>Candidatus Sysuiplasmatales</taxon>
        <taxon>Candidatus Sysuiplasmataceae</taxon>
        <taxon>Candidatus Sysuiplasma</taxon>
    </lineage>
</organism>
<dbReference type="PANTHER" id="PTHR31891:SF1">
    <property type="entry name" value="FORMAMIDASE C869.04-RELATED"/>
    <property type="match status" value="1"/>
</dbReference>
<evidence type="ECO:0000313" key="1">
    <source>
        <dbReference type="EMBL" id="MBX8631371.1"/>
    </source>
</evidence>
<reference evidence="1" key="1">
    <citation type="submission" date="2021-04" db="EMBL/GenBank/DDBJ databases">
        <title>Genomic insights into ecological role and evolution of a novel Thermoplasmata order Candidatus Sysuiplasmatales.</title>
        <authorList>
            <person name="Yuan Y."/>
        </authorList>
    </citation>
    <scope>NUCLEOTIDE SEQUENCE</scope>
    <source>
        <strain evidence="1">YP2-bin.285</strain>
    </source>
</reference>
<dbReference type="EMBL" id="JAGVSJ010000003">
    <property type="protein sequence ID" value="MBX8631371.1"/>
    <property type="molecule type" value="Genomic_DNA"/>
</dbReference>
<proteinExistence type="predicted"/>
<dbReference type="PANTHER" id="PTHR31891">
    <property type="entry name" value="FORMAMIDASE C869.04-RELATED"/>
    <property type="match status" value="1"/>
</dbReference>
<accession>A0A8J7YPG1</accession>
<dbReference type="Proteomes" id="UP000716004">
    <property type="component" value="Unassembled WGS sequence"/>
</dbReference>
<dbReference type="SUPFAM" id="SSF141130">
    <property type="entry name" value="Acetamidase/Formamidase-like"/>
    <property type="match status" value="1"/>
</dbReference>
<dbReference type="Pfam" id="PF03069">
    <property type="entry name" value="FmdA_AmdA"/>
    <property type="match status" value="2"/>
</dbReference>
<dbReference type="AlphaFoldDB" id="A0A8J7YPG1"/>
<name>A0A8J7YPG1_9ARCH</name>
<evidence type="ECO:0000313" key="2">
    <source>
        <dbReference type="Proteomes" id="UP000716004"/>
    </source>
</evidence>
<sequence length="318" mass="34987">MPFRYVNGHNRSNLILKWSARNKPVISVRSGDTVTMDVPDSSTDQVSLGSPYSAVSVKDPSYTDAAVGPVFVEDAKKGDILKVEILDIWCGNWGWSMHTPDFGLLADMFGEPAMYYWTIQGGFARPYRNSFLKGISLRIKPFMGVMGVAPPEGEEYALIPPQFFGGNMDNRMLRQGSTVYFPVHTEGALFAASDTHALQGDGEVCGTAIETSSKIRLRFSVLRERSALKAPFVVSRGIVEERKLYSTSGISSDLYTAARLAVIQMIDLMEEAGLSRSEAYVLCSIAGSLSIREIVDRPNWNVSFSIESSILEKIGITL</sequence>